<evidence type="ECO:0000256" key="1">
    <source>
        <dbReference type="SAM" id="Coils"/>
    </source>
</evidence>
<name>A0AAU9J002_9CILI</name>
<feature type="coiled-coil region" evidence="1">
    <location>
        <begin position="183"/>
        <end position="224"/>
    </location>
</feature>
<dbReference type="EMBL" id="CAJZBQ010000021">
    <property type="protein sequence ID" value="CAG9318685.1"/>
    <property type="molecule type" value="Genomic_DNA"/>
</dbReference>
<sequence>MEDPINLQLAFEISSIYSSFLKDYYKSKADHDIYNQKLEEFRSFSPSKTLQEISKHLSTYIKLKNINPSILNEITTYEATISQLKESINFHTDLENQLKQGLEITESKLKTLEKSHLRYEKETKETIESLKADNFTLNDIIQIRDLESLDLNKAIKSDSGVIFNKDLKTHIKFNEKIKFINEINSLKKSIKFDAKLIENLKREIEKLKIKKKQLKMKLKERDEEIKVIKINSEEIYNAAMSGGDFLGKSEPHISYYKARYEDKCLEVTQLEKRLRPLLHYEHHRNINDKFINLLPVYSRHSISPEKLSIAKRIHSKRISTDFSINSTPGLKLHRTSSFHSAVPMTHRS</sequence>
<accession>A0AAU9J002</accession>
<gene>
    <name evidence="2" type="ORF">BSTOLATCC_MIC22055</name>
</gene>
<dbReference type="AlphaFoldDB" id="A0AAU9J002"/>
<reference evidence="2" key="1">
    <citation type="submission" date="2021-09" db="EMBL/GenBank/DDBJ databases">
        <authorList>
            <consortium name="AG Swart"/>
            <person name="Singh M."/>
            <person name="Singh A."/>
            <person name="Seah K."/>
            <person name="Emmerich C."/>
        </authorList>
    </citation>
    <scope>NUCLEOTIDE SEQUENCE</scope>
    <source>
        <strain evidence="2">ATCC30299</strain>
    </source>
</reference>
<keyword evidence="3" id="KW-1185">Reference proteome</keyword>
<feature type="coiled-coil region" evidence="1">
    <location>
        <begin position="95"/>
        <end position="122"/>
    </location>
</feature>
<evidence type="ECO:0000313" key="2">
    <source>
        <dbReference type="EMBL" id="CAG9318685.1"/>
    </source>
</evidence>
<evidence type="ECO:0000313" key="3">
    <source>
        <dbReference type="Proteomes" id="UP001162131"/>
    </source>
</evidence>
<keyword evidence="1" id="KW-0175">Coiled coil</keyword>
<comment type="caution">
    <text evidence="2">The sequence shown here is derived from an EMBL/GenBank/DDBJ whole genome shotgun (WGS) entry which is preliminary data.</text>
</comment>
<dbReference type="Proteomes" id="UP001162131">
    <property type="component" value="Unassembled WGS sequence"/>
</dbReference>
<protein>
    <submittedName>
        <fullName evidence="2">Uncharacterized protein</fullName>
    </submittedName>
</protein>
<proteinExistence type="predicted"/>
<organism evidence="2 3">
    <name type="scientific">Blepharisma stoltei</name>
    <dbReference type="NCBI Taxonomy" id="1481888"/>
    <lineage>
        <taxon>Eukaryota</taxon>
        <taxon>Sar</taxon>
        <taxon>Alveolata</taxon>
        <taxon>Ciliophora</taxon>
        <taxon>Postciliodesmatophora</taxon>
        <taxon>Heterotrichea</taxon>
        <taxon>Heterotrichida</taxon>
        <taxon>Blepharismidae</taxon>
        <taxon>Blepharisma</taxon>
    </lineage>
</organism>